<name>A0A840TRN2_9BACT</name>
<dbReference type="Pfam" id="PF13715">
    <property type="entry name" value="CarbopepD_reg_2"/>
    <property type="match status" value="1"/>
</dbReference>
<evidence type="ECO:0008006" key="4">
    <source>
        <dbReference type="Google" id="ProtNLM"/>
    </source>
</evidence>
<protein>
    <recommendedName>
        <fullName evidence="4">Carboxypeptidase-like regulatory domain-containing protein</fullName>
    </recommendedName>
</protein>
<dbReference type="RefSeq" id="WP_184171113.1">
    <property type="nucleotide sequence ID" value="NZ_JACHGF010000001.1"/>
</dbReference>
<proteinExistence type="predicted"/>
<dbReference type="Proteomes" id="UP000557307">
    <property type="component" value="Unassembled WGS sequence"/>
</dbReference>
<feature type="chain" id="PRO_5032382292" description="Carboxypeptidase-like regulatory domain-containing protein" evidence="1">
    <location>
        <begin position="21"/>
        <end position="305"/>
    </location>
</feature>
<evidence type="ECO:0000313" key="2">
    <source>
        <dbReference type="EMBL" id="MBB5282638.1"/>
    </source>
</evidence>
<feature type="signal peptide" evidence="1">
    <location>
        <begin position="1"/>
        <end position="20"/>
    </location>
</feature>
<dbReference type="AlphaFoldDB" id="A0A840TRN2"/>
<gene>
    <name evidence="2" type="ORF">HNQ92_000759</name>
</gene>
<keyword evidence="3" id="KW-1185">Reference proteome</keyword>
<keyword evidence="1" id="KW-0732">Signal</keyword>
<evidence type="ECO:0000256" key="1">
    <source>
        <dbReference type="SAM" id="SignalP"/>
    </source>
</evidence>
<comment type="caution">
    <text evidence="2">The sequence shown here is derived from an EMBL/GenBank/DDBJ whole genome shotgun (WGS) entry which is preliminary data.</text>
</comment>
<accession>A0A840TRN2</accession>
<sequence length="305" mass="34091">MSAKIVLVLVLSWLSPVLLAQNPCGVIVNELDEPIPYAVLYVKVPTPDGVYASEDGSYCLALRSETDSVYITCIGYQAKTWSVQEFRQHDTIRLEKVAIKLEEVVVKRRSHRVKENELGYAARSTPLKYSVNSGTTLVTYIPNEKHTSAQILSLTYAIQPRTRMKKVLEPLSYRLALYLYADENGQPGRNLVPEPFMVTISNQDKTIRYSVEPYGIDFPERGVWVGLACVGYVDVDSVYYGVGDSRKFTRYSGDKLPVISPLVPVLKSAPGPSLRSTWNGAWKPFMWAKNRPGTLCFGVTVGRVS</sequence>
<dbReference type="EMBL" id="JACHGF010000001">
    <property type="protein sequence ID" value="MBB5282638.1"/>
    <property type="molecule type" value="Genomic_DNA"/>
</dbReference>
<organism evidence="2 3">
    <name type="scientific">Rhabdobacter roseus</name>
    <dbReference type="NCBI Taxonomy" id="1655419"/>
    <lineage>
        <taxon>Bacteria</taxon>
        <taxon>Pseudomonadati</taxon>
        <taxon>Bacteroidota</taxon>
        <taxon>Cytophagia</taxon>
        <taxon>Cytophagales</taxon>
        <taxon>Cytophagaceae</taxon>
        <taxon>Rhabdobacter</taxon>
    </lineage>
</organism>
<reference evidence="2 3" key="1">
    <citation type="submission" date="2020-08" db="EMBL/GenBank/DDBJ databases">
        <title>Genomic Encyclopedia of Type Strains, Phase IV (KMG-IV): sequencing the most valuable type-strain genomes for metagenomic binning, comparative biology and taxonomic classification.</title>
        <authorList>
            <person name="Goeker M."/>
        </authorList>
    </citation>
    <scope>NUCLEOTIDE SEQUENCE [LARGE SCALE GENOMIC DNA]</scope>
    <source>
        <strain evidence="2 3">DSM 105074</strain>
    </source>
</reference>
<evidence type="ECO:0000313" key="3">
    <source>
        <dbReference type="Proteomes" id="UP000557307"/>
    </source>
</evidence>
<dbReference type="SUPFAM" id="SSF49464">
    <property type="entry name" value="Carboxypeptidase regulatory domain-like"/>
    <property type="match status" value="1"/>
</dbReference>
<dbReference type="InterPro" id="IPR008969">
    <property type="entry name" value="CarboxyPept-like_regulatory"/>
</dbReference>